<reference evidence="6" key="1">
    <citation type="submission" date="2013-04" db="EMBL/GenBank/DDBJ databases">
        <authorList>
            <person name="Qu J."/>
            <person name="Murali S.C."/>
            <person name="Bandaranaike D."/>
            <person name="Bellair M."/>
            <person name="Blankenburg K."/>
            <person name="Chao H."/>
            <person name="Dinh H."/>
            <person name="Doddapaneni H."/>
            <person name="Downs B."/>
            <person name="Dugan-Rocha S."/>
            <person name="Elkadiri S."/>
            <person name="Gnanaolivu R.D."/>
            <person name="Hernandez B."/>
            <person name="Javaid M."/>
            <person name="Jayaseelan J.C."/>
            <person name="Lee S."/>
            <person name="Li M."/>
            <person name="Ming W."/>
            <person name="Munidasa M."/>
            <person name="Muniz J."/>
            <person name="Nguyen L."/>
            <person name="Ongeri F."/>
            <person name="Osuji N."/>
            <person name="Pu L.-L."/>
            <person name="Puazo M."/>
            <person name="Qu C."/>
            <person name="Quiroz J."/>
            <person name="Raj R."/>
            <person name="Weissenberger G."/>
            <person name="Xin Y."/>
            <person name="Zou X."/>
            <person name="Han Y."/>
            <person name="Richards S."/>
            <person name="Worley K."/>
            <person name="Muzny D."/>
            <person name="Gibbs R."/>
        </authorList>
    </citation>
    <scope>NUCLEOTIDE SEQUENCE</scope>
    <source>
        <strain evidence="6">Sampled in the wild</strain>
    </source>
</reference>
<evidence type="ECO:0000256" key="4">
    <source>
        <dbReference type="ARBA" id="ARBA00022989"/>
    </source>
</evidence>
<name>A0A8K0K7D4_LADFU</name>
<reference evidence="6" key="2">
    <citation type="submission" date="2017-10" db="EMBL/GenBank/DDBJ databases">
        <title>Ladona fulva Genome sequencing and assembly.</title>
        <authorList>
            <person name="Murali S."/>
            <person name="Richards S."/>
            <person name="Bandaranaike D."/>
            <person name="Bellair M."/>
            <person name="Blankenburg K."/>
            <person name="Chao H."/>
            <person name="Dinh H."/>
            <person name="Doddapaneni H."/>
            <person name="Dugan-Rocha S."/>
            <person name="Elkadiri S."/>
            <person name="Gnanaolivu R."/>
            <person name="Hernandez B."/>
            <person name="Skinner E."/>
            <person name="Javaid M."/>
            <person name="Lee S."/>
            <person name="Li M."/>
            <person name="Ming W."/>
            <person name="Munidasa M."/>
            <person name="Muniz J."/>
            <person name="Nguyen L."/>
            <person name="Hughes D."/>
            <person name="Osuji N."/>
            <person name="Pu L.-L."/>
            <person name="Puazo M."/>
            <person name="Qu C."/>
            <person name="Quiroz J."/>
            <person name="Raj R."/>
            <person name="Weissenberger G."/>
            <person name="Xin Y."/>
            <person name="Zou X."/>
            <person name="Han Y."/>
            <person name="Worley K."/>
            <person name="Muzny D."/>
            <person name="Gibbs R."/>
        </authorList>
    </citation>
    <scope>NUCLEOTIDE SEQUENCE</scope>
    <source>
        <strain evidence="6">Sampled in the wild</strain>
    </source>
</reference>
<evidence type="ECO:0000256" key="2">
    <source>
        <dbReference type="ARBA" id="ARBA00013977"/>
    </source>
</evidence>
<dbReference type="AlphaFoldDB" id="A0A8K0K7D4"/>
<evidence type="ECO:0000256" key="1">
    <source>
        <dbReference type="ARBA" id="ARBA00004141"/>
    </source>
</evidence>
<dbReference type="OrthoDB" id="10014558at2759"/>
<dbReference type="EMBL" id="KZ308444">
    <property type="protein sequence ID" value="KAG8229735.1"/>
    <property type="molecule type" value="Genomic_DNA"/>
</dbReference>
<dbReference type="PANTHER" id="PTHR13628:SF1">
    <property type="entry name" value="TRANSMEMBRANE PROTEIN 267"/>
    <property type="match status" value="1"/>
</dbReference>
<keyword evidence="4" id="KW-1133">Transmembrane helix</keyword>
<dbReference type="InterPro" id="IPR026572">
    <property type="entry name" value="TMEM267"/>
</dbReference>
<evidence type="ECO:0000256" key="5">
    <source>
        <dbReference type="ARBA" id="ARBA00023136"/>
    </source>
</evidence>
<accession>A0A8K0K7D4</accession>
<protein>
    <recommendedName>
        <fullName evidence="2">Transmembrane protein 267</fullName>
    </recommendedName>
</protein>
<dbReference type="PANTHER" id="PTHR13628">
    <property type="entry name" value="TRANSMEMBRANE PROTEIN 267"/>
    <property type="match status" value="1"/>
</dbReference>
<evidence type="ECO:0000313" key="7">
    <source>
        <dbReference type="Proteomes" id="UP000792457"/>
    </source>
</evidence>
<gene>
    <name evidence="6" type="ORF">J437_LFUL007910</name>
</gene>
<evidence type="ECO:0000256" key="3">
    <source>
        <dbReference type="ARBA" id="ARBA00022692"/>
    </source>
</evidence>
<dbReference type="Proteomes" id="UP000792457">
    <property type="component" value="Unassembled WGS sequence"/>
</dbReference>
<keyword evidence="5" id="KW-0472">Membrane</keyword>
<comment type="subcellular location">
    <subcellularLocation>
        <location evidence="1">Membrane</location>
        <topology evidence="1">Multi-pass membrane protein</topology>
    </subcellularLocation>
</comment>
<proteinExistence type="predicted"/>
<sequence length="277" mass="30905">MAIFHIVSKSQIALSVLMASTAITGDSLLRIAHHDTLRAISDSVTHGVIGGLSWLVVANHYDMKKGILDSLLCAFISSAIDVDHFIAARSFSIKARLFLSFTSRFFLIKRRAVTAKLSLMCSDAVKLPSRPFLHSTSLTISTCVCLLLLLQSIQLSASSHAHLERLVWLCITAFLSHHIRDGNRRGIWLWPLPFGPKYKMYSTPPIPKALYIGMLIFLPHIISFLYTPYSGDVLSSKGFVHWVHCSSGKMTQFQWPSSDWHSTHGELRQSGPVIFIS</sequence>
<comment type="caution">
    <text evidence="6">The sequence shown here is derived from an EMBL/GenBank/DDBJ whole genome shotgun (WGS) entry which is preliminary data.</text>
</comment>
<keyword evidence="3" id="KW-0812">Transmembrane</keyword>
<feature type="non-terminal residue" evidence="6">
    <location>
        <position position="1"/>
    </location>
</feature>
<keyword evidence="7" id="KW-1185">Reference proteome</keyword>
<evidence type="ECO:0000313" key="6">
    <source>
        <dbReference type="EMBL" id="KAG8229735.1"/>
    </source>
</evidence>
<dbReference type="GO" id="GO:0016020">
    <property type="term" value="C:membrane"/>
    <property type="evidence" value="ECO:0007669"/>
    <property type="project" value="UniProtKB-SubCell"/>
</dbReference>
<organism evidence="6 7">
    <name type="scientific">Ladona fulva</name>
    <name type="common">Scarce chaser dragonfly</name>
    <name type="synonym">Libellula fulva</name>
    <dbReference type="NCBI Taxonomy" id="123851"/>
    <lineage>
        <taxon>Eukaryota</taxon>
        <taxon>Metazoa</taxon>
        <taxon>Ecdysozoa</taxon>
        <taxon>Arthropoda</taxon>
        <taxon>Hexapoda</taxon>
        <taxon>Insecta</taxon>
        <taxon>Pterygota</taxon>
        <taxon>Palaeoptera</taxon>
        <taxon>Odonata</taxon>
        <taxon>Epiprocta</taxon>
        <taxon>Anisoptera</taxon>
        <taxon>Libelluloidea</taxon>
        <taxon>Libellulidae</taxon>
        <taxon>Ladona</taxon>
    </lineage>
</organism>